<dbReference type="PANTHER" id="PTHR45638">
    <property type="entry name" value="CYCLIC NUCLEOTIDE-GATED CATION CHANNEL SUBUNIT A"/>
    <property type="match status" value="1"/>
</dbReference>
<feature type="transmembrane region" description="Helical" evidence="9">
    <location>
        <begin position="1075"/>
        <end position="1095"/>
    </location>
</feature>
<feature type="transmembrane region" description="Helical" evidence="9">
    <location>
        <begin position="679"/>
        <end position="696"/>
    </location>
</feature>
<dbReference type="InterPro" id="IPR018490">
    <property type="entry name" value="cNMP-bd_dom_sf"/>
</dbReference>
<dbReference type="PROSITE" id="PS50042">
    <property type="entry name" value="CNMP_BINDING_3"/>
    <property type="match status" value="4"/>
</dbReference>
<evidence type="ECO:0000256" key="6">
    <source>
        <dbReference type="ARBA" id="ARBA00023136"/>
    </source>
</evidence>
<evidence type="ECO:0000256" key="3">
    <source>
        <dbReference type="ARBA" id="ARBA00022692"/>
    </source>
</evidence>
<dbReference type="SMART" id="SM00100">
    <property type="entry name" value="cNMP"/>
    <property type="match status" value="4"/>
</dbReference>
<feature type="transmembrane region" description="Helical" evidence="9">
    <location>
        <begin position="1237"/>
        <end position="1260"/>
    </location>
</feature>
<dbReference type="Gene3D" id="1.10.287.630">
    <property type="entry name" value="Helix hairpin bin"/>
    <property type="match status" value="3"/>
</dbReference>
<sequence>MVAIRSLTYACLSWFILHLSACVWYLIPCHSWSFLFEDVILCSAPSWIYSGYNATSDPVTVYNFTEKSMTNKNIYAGRFDHGLGTTNWVIVNATVAQTYVYSLYWTITTATTVGLGDVHGVTLGERIFSLFVQLEGTLVLFGLIQGGITSMLTNFDVNQFRYKMRVMAIIKYLQDQNQPSELARVVTNFYRYLWERSRGMSSSGLFDQLPFALRSEISMELTGQIFDKSPLFQNINASFLRMLSLKFRPMLALPDQIVMQRGELCDLMVYVQKGELEVLSDDELEIPTMLMKPGKLVGEVNLITRMPRKYSIRAIGHCDLVVLKTEDLMACLHAYPDVAEELRHRAEERAGMSHEQADRPHEGVLASAETFESAKQKKQQKDLADRLKEYEPRMGTNMRSLLSSFKIRRPQETLKISKSMELYRIRDPMDELVEFHTSTLSGRMKSRYRSLRQAYGDFSIDPDGLFYYFWERLIFIVIIITFFLYIYVAFFQSYDDLFTSTSGYVILTFGYIMDILVAVDFGFSFFKQINTANGKIKDHGATVAAYVHSAQFWIDLAALLPLEILVVGLVLYPSESENDFYTRQTQTLGYLRLNRCLKILVIPKFFDRIQNDLTTSTAMVRLVKFSIYILVSAQLGAALLIGGSCTPSMCPTDKAVAWTAPVPPNITTDSTSEDRYRAALYYAVTLLTTTGYGDIFPHNILEQCIASAVMLLGVLVYGYAIAVLTATLANLDGPRVEFQDRLFALKNFMEHNKMAETVKQRAMDSVALLWTITRGEDVPGVKSMTYDLPAHLTEEIQVEDLIHLVAGVPIFKNLEEHILKAFAPAIQRYLFPPGEFIIQHGDLIHELFVIRRGVCQIYHPEHASMVIGELHPGMYFGEIGFLFNKNEITSVKTVTHCEVLTIPRSEFDKAVSGVRWFSHQMTLIGQNTRYYEDMVSAARQAKPLVKKKREESLIRLTKAQKRRLEFRDDFNSLSVHYLTYRAYRLLLNYTFAVDGRFLYISEIIRVLESTLLFILVLIQVTFDIQEVWYFVILYLLDLYAMVDIYIKFHVQYYNETNVLVTHPYMTARRYLRSNFWLDLLAVIPLEMALLFMPGGTTLRPDLIRWAMYLRLNRTLQIYRVPLAFAFMEADIKREQATTFLMKFTNYFIIVVFFAMSMPLIVDCDLDPCGIDISLCNATSFNYTATRLCMDSSYLNTTNVTSADTPWTQFVVGFYWAVTTTAVVGYGDIYAASSNERVLFLVTMITGYGFFGYIIASIAAAQANSDARRSRFFDRLMAVKQYMQHEHLPKKLRERILHYYEYLWLRTNGVDPKTLIIGLPPSLTAELALQLYKKVIEQVAIFKNTPTGLKKMLAAIVKPLYIMEGEYVIRVDDTGSDLFFLFRGTIEVHYCNGVKSSQLVRTGRMLGEVAFFTNEVSKISCKAKENSDLYYVTRTEFDNILEHFPEIKDSLMEELHAAMEKDDEFKMNTTKNISRDVVTQKRKGYRDSLAAVRKKKLPLKQWGKTVMKHTFRPDDQFIRYFCRYLVNALRVISVMVILYQPAFAHYADGFYVIHYLLEVVFFVSHILETRTGFIDEFGNEVMARDRIINRYLKTKHGLLMDVITCFPYEIFTLAFPPFFRRKAWAYLQLIRVPTRLYCVIRFFKQWLAELDINVLFVRLLYTITQLFLWLHFFACLAYYIACPDGLCASESSWVSRTELRDDHEQPDGYIITLYWIVTTATTTGYGDIVPRTNGERFFICLVQVMGKFLFGIIVGDIASTLANLEISRQNFESKFQAIRTYLLDQQANQSIIDRVQKYFDYLWTIDRGVDDIQVVLADAPFCLRTEVCYTVHQRDLRELPLFRDASNAFIRMVSAALHQVQFVPGDYIIQQGDLVEEMYFLHRGEAVEVDNGVEKTVLRRGSNINWQALLIDWPASRTVRATDNCEVYVLDRREFEQVVGKYKEEMGNICTTNRIRLRDLLEEEKIDID</sequence>
<feature type="transmembrane region" description="Helical" evidence="9">
    <location>
        <begin position="708"/>
        <end position="731"/>
    </location>
</feature>
<dbReference type="SUPFAM" id="SSF81324">
    <property type="entry name" value="Voltage-gated potassium channels"/>
    <property type="match status" value="4"/>
</dbReference>
<reference evidence="11 12" key="1">
    <citation type="journal article" date="2016" name="Nat. Commun.">
        <title>Extremotolerant tardigrade genome and improved radiotolerance of human cultured cells by tardigrade-unique protein.</title>
        <authorList>
            <person name="Hashimoto T."/>
            <person name="Horikawa D.D."/>
            <person name="Saito Y."/>
            <person name="Kuwahara H."/>
            <person name="Kozuka-Hata H."/>
            <person name="Shin-I T."/>
            <person name="Minakuchi Y."/>
            <person name="Ohishi K."/>
            <person name="Motoyama A."/>
            <person name="Aizu T."/>
            <person name="Enomoto A."/>
            <person name="Kondo K."/>
            <person name="Tanaka S."/>
            <person name="Hara Y."/>
            <person name="Koshikawa S."/>
            <person name="Sagara H."/>
            <person name="Miura T."/>
            <person name="Yokobori S."/>
            <person name="Miyagawa K."/>
            <person name="Suzuki Y."/>
            <person name="Kubo T."/>
            <person name="Oyama M."/>
            <person name="Kohara Y."/>
            <person name="Fujiyama A."/>
            <person name="Arakawa K."/>
            <person name="Katayama T."/>
            <person name="Toyoda A."/>
            <person name="Kunieda T."/>
        </authorList>
    </citation>
    <scope>NUCLEOTIDE SEQUENCE [LARGE SCALE GENOMIC DNA]</scope>
    <source>
        <strain evidence="11 12">YOKOZUNA-1</strain>
    </source>
</reference>
<feature type="transmembrane region" description="Helical" evidence="9">
    <location>
        <begin position="1003"/>
        <end position="1022"/>
    </location>
</feature>
<feature type="transmembrane region" description="Helical" evidence="9">
    <location>
        <begin position="504"/>
        <end position="526"/>
    </location>
</feature>
<evidence type="ECO:0000256" key="5">
    <source>
        <dbReference type="ARBA" id="ARBA00023065"/>
    </source>
</evidence>
<evidence type="ECO:0000259" key="10">
    <source>
        <dbReference type="PROSITE" id="PS50042"/>
    </source>
</evidence>
<evidence type="ECO:0000256" key="4">
    <source>
        <dbReference type="ARBA" id="ARBA00022989"/>
    </source>
</evidence>
<dbReference type="InterPro" id="IPR014710">
    <property type="entry name" value="RmlC-like_jellyroll"/>
</dbReference>
<feature type="transmembrane region" description="Helical" evidence="9">
    <location>
        <begin position="7"/>
        <end position="27"/>
    </location>
</feature>
<feature type="domain" description="Cyclic nucleotide-binding" evidence="10">
    <location>
        <begin position="231"/>
        <end position="349"/>
    </location>
</feature>
<accession>A0A1D1VC97</accession>
<feature type="transmembrane region" description="Helical" evidence="9">
    <location>
        <begin position="552"/>
        <end position="572"/>
    </location>
</feature>
<dbReference type="EMBL" id="BDGG01000003">
    <property type="protein sequence ID" value="GAU96128.1"/>
    <property type="molecule type" value="Genomic_DNA"/>
</dbReference>
<evidence type="ECO:0000256" key="9">
    <source>
        <dbReference type="SAM" id="Phobius"/>
    </source>
</evidence>
<dbReference type="SUPFAM" id="SSF51206">
    <property type="entry name" value="cAMP-binding domain-like"/>
    <property type="match status" value="4"/>
</dbReference>
<dbReference type="GO" id="GO:0005249">
    <property type="term" value="F:voltage-gated potassium channel activity"/>
    <property type="evidence" value="ECO:0007669"/>
    <property type="project" value="InterPro"/>
</dbReference>
<feature type="domain" description="Cyclic nucleotide-binding" evidence="10">
    <location>
        <begin position="1840"/>
        <end position="1940"/>
    </location>
</feature>
<feature type="transmembrane region" description="Helical" evidence="9">
    <location>
        <begin position="473"/>
        <end position="492"/>
    </location>
</feature>
<dbReference type="OrthoDB" id="415460at2759"/>
<feature type="domain" description="Cyclic nucleotide-binding" evidence="10">
    <location>
        <begin position="1340"/>
        <end position="1457"/>
    </location>
</feature>
<dbReference type="GO" id="GO:0044877">
    <property type="term" value="F:protein-containing complex binding"/>
    <property type="evidence" value="ECO:0007669"/>
    <property type="project" value="TreeGrafter"/>
</dbReference>
<evidence type="ECO:0000256" key="8">
    <source>
        <dbReference type="ARBA" id="ARBA00023303"/>
    </source>
</evidence>
<protein>
    <recommendedName>
        <fullName evidence="10">Cyclic nucleotide-binding domain-containing protein</fullName>
    </recommendedName>
</protein>
<keyword evidence="4 9" id="KW-1133">Transmembrane helix</keyword>
<feature type="transmembrane region" description="Helical" evidence="9">
    <location>
        <begin position="1143"/>
        <end position="1161"/>
    </location>
</feature>
<keyword evidence="5" id="KW-0406">Ion transport</keyword>
<feature type="transmembrane region" description="Helical" evidence="9">
    <location>
        <begin position="1028"/>
        <end position="1046"/>
    </location>
</feature>
<keyword evidence="8" id="KW-0407">Ion channel</keyword>
<dbReference type="CDD" id="cd00038">
    <property type="entry name" value="CAP_ED"/>
    <property type="match status" value="4"/>
</dbReference>
<feature type="transmembrane region" description="Helical" evidence="9">
    <location>
        <begin position="625"/>
        <end position="645"/>
    </location>
</feature>
<feature type="domain" description="Cyclic nucleotide-binding" evidence="10">
    <location>
        <begin position="810"/>
        <end position="911"/>
    </location>
</feature>
<name>A0A1D1VC97_RAMVA</name>
<dbReference type="InterPro" id="IPR050866">
    <property type="entry name" value="CNG_cation_channel"/>
</dbReference>
<dbReference type="Pfam" id="PF00520">
    <property type="entry name" value="Ion_trans"/>
    <property type="match status" value="3"/>
</dbReference>
<gene>
    <name evidence="11" type="primary">RvY_07616-1</name>
    <name evidence="11" type="synonym">RvY_07616.1</name>
    <name evidence="11" type="ORF">RvY_07616</name>
</gene>
<dbReference type="PANTHER" id="PTHR45638:SF19">
    <property type="entry name" value="CYCLIC NUCLEOTIDE-BINDING DOMAIN-CONTAINING PROTEIN"/>
    <property type="match status" value="1"/>
</dbReference>
<keyword evidence="3 9" id="KW-0812">Transmembrane</keyword>
<dbReference type="InterPro" id="IPR003938">
    <property type="entry name" value="K_chnl_volt-dep_EAG/ELK/ERG"/>
</dbReference>
<evidence type="ECO:0000256" key="2">
    <source>
        <dbReference type="ARBA" id="ARBA00022448"/>
    </source>
</evidence>
<dbReference type="InterPro" id="IPR005821">
    <property type="entry name" value="Ion_trans_dom"/>
</dbReference>
<evidence type="ECO:0000256" key="7">
    <source>
        <dbReference type="ARBA" id="ARBA00023286"/>
    </source>
</evidence>
<dbReference type="Proteomes" id="UP000186922">
    <property type="component" value="Unassembled WGS sequence"/>
</dbReference>
<keyword evidence="12" id="KW-1185">Reference proteome</keyword>
<evidence type="ECO:0000313" key="12">
    <source>
        <dbReference type="Proteomes" id="UP000186922"/>
    </source>
</evidence>
<feature type="transmembrane region" description="Helical" evidence="9">
    <location>
        <begin position="1654"/>
        <end position="1680"/>
    </location>
</feature>
<dbReference type="Pfam" id="PF00027">
    <property type="entry name" value="cNMP_binding"/>
    <property type="match status" value="4"/>
</dbReference>
<dbReference type="Gene3D" id="2.60.120.10">
    <property type="entry name" value="Jelly Rolls"/>
    <property type="match status" value="4"/>
</dbReference>
<dbReference type="STRING" id="947166.A0A1D1VC97"/>
<keyword evidence="2" id="KW-0813">Transport</keyword>
<dbReference type="GO" id="GO:0016020">
    <property type="term" value="C:membrane"/>
    <property type="evidence" value="ECO:0007669"/>
    <property type="project" value="UniProtKB-SubCell"/>
</dbReference>
<dbReference type="PRINTS" id="PR01463">
    <property type="entry name" value="EAGCHANLFMLY"/>
</dbReference>
<dbReference type="GO" id="GO:0005221">
    <property type="term" value="F:intracellularly cyclic nucleotide-activated monoatomic cation channel activity"/>
    <property type="evidence" value="ECO:0007669"/>
    <property type="project" value="InterPro"/>
</dbReference>
<dbReference type="InterPro" id="IPR013099">
    <property type="entry name" value="K_chnl_dom"/>
</dbReference>
<comment type="caution">
    <text evidence="11">The sequence shown here is derived from an EMBL/GenBank/DDBJ whole genome shotgun (WGS) entry which is preliminary data.</text>
</comment>
<keyword evidence="7" id="KW-1071">Ligand-gated ion channel</keyword>
<evidence type="ECO:0000313" key="11">
    <source>
        <dbReference type="EMBL" id="GAU96128.1"/>
    </source>
</evidence>
<keyword evidence="6 9" id="KW-0472">Membrane</keyword>
<evidence type="ECO:0000256" key="1">
    <source>
        <dbReference type="ARBA" id="ARBA00004141"/>
    </source>
</evidence>
<dbReference type="Pfam" id="PF07885">
    <property type="entry name" value="Ion_trans_2"/>
    <property type="match status" value="1"/>
</dbReference>
<feature type="transmembrane region" description="Helical" evidence="9">
    <location>
        <begin position="1597"/>
        <end position="1618"/>
    </location>
</feature>
<dbReference type="Gene3D" id="1.10.287.70">
    <property type="match status" value="4"/>
</dbReference>
<dbReference type="InterPro" id="IPR000595">
    <property type="entry name" value="cNMP-bd_dom"/>
</dbReference>
<comment type="subcellular location">
    <subcellularLocation>
        <location evidence="1">Membrane</location>
        <topology evidence="1">Multi-pass membrane protein</topology>
    </subcellularLocation>
</comment>
<proteinExistence type="predicted"/>
<organism evidence="11 12">
    <name type="scientific">Ramazzottius varieornatus</name>
    <name type="common">Water bear</name>
    <name type="synonym">Tardigrade</name>
    <dbReference type="NCBI Taxonomy" id="947166"/>
    <lineage>
        <taxon>Eukaryota</taxon>
        <taxon>Metazoa</taxon>
        <taxon>Ecdysozoa</taxon>
        <taxon>Tardigrada</taxon>
        <taxon>Eutardigrada</taxon>
        <taxon>Parachela</taxon>
        <taxon>Hypsibioidea</taxon>
        <taxon>Ramazzottiidae</taxon>
        <taxon>Ramazzottius</taxon>
    </lineage>
</organism>
<dbReference type="FunFam" id="1.10.287.630:FF:000001">
    <property type="entry name" value="Cyclic nucleotide-gated channel alpha 3"/>
    <property type="match status" value="1"/>
</dbReference>